<keyword evidence="2" id="KW-1185">Reference proteome</keyword>
<organism evidence="1 2">
    <name type="scientific">Vitreoscilla massiliensis</name>
    <dbReference type="NCBI Taxonomy" id="1689272"/>
    <lineage>
        <taxon>Bacteria</taxon>
        <taxon>Pseudomonadati</taxon>
        <taxon>Pseudomonadota</taxon>
        <taxon>Betaproteobacteria</taxon>
        <taxon>Neisseriales</taxon>
        <taxon>Neisseriaceae</taxon>
        <taxon>Vitreoscilla</taxon>
    </lineage>
</organism>
<dbReference type="Proteomes" id="UP000832011">
    <property type="component" value="Chromosome"/>
</dbReference>
<protein>
    <submittedName>
        <fullName evidence="1">Uncharacterized protein</fullName>
    </submittedName>
</protein>
<gene>
    <name evidence="1" type="ORF">LVJ82_18370</name>
</gene>
<proteinExistence type="predicted"/>
<sequence length="79" mass="9036">MTEHELQQTLWSIITTEPVILTDARSALQRYQAAGGTRQQAERLLHQMNTASHGYNENAIYNVLDMVVGSDAHKQRIWQ</sequence>
<name>A0ABY4E7M3_9NEIS</name>
<dbReference type="EMBL" id="CP091511">
    <property type="protein sequence ID" value="UOO89382.1"/>
    <property type="molecule type" value="Genomic_DNA"/>
</dbReference>
<accession>A0ABY4E7M3</accession>
<evidence type="ECO:0000313" key="1">
    <source>
        <dbReference type="EMBL" id="UOO89382.1"/>
    </source>
</evidence>
<reference evidence="1 2" key="1">
    <citation type="journal article" date="2022" name="Res Sq">
        <title>Evolution of multicellular longitudinally dividing oral cavity symbionts (Neisseriaceae).</title>
        <authorList>
            <person name="Nyongesa S."/>
            <person name="Weber P."/>
            <person name="Bernet E."/>
            <person name="Pullido F."/>
            <person name="Nieckarz M."/>
            <person name="Delaby M."/>
            <person name="Nieves C."/>
            <person name="Viehboeck T."/>
            <person name="Krause N."/>
            <person name="Rivera-Millot A."/>
            <person name="Nakamura A."/>
            <person name="Vischer N."/>
            <person name="VanNieuwenhze M."/>
            <person name="Brun Y."/>
            <person name="Cava F."/>
            <person name="Bulgheresi S."/>
            <person name="Veyrier F."/>
        </authorList>
    </citation>
    <scope>NUCLEOTIDE SEQUENCE [LARGE SCALE GENOMIC DNA]</scope>
    <source>
        <strain evidence="1 2">SN4</strain>
    </source>
</reference>
<dbReference type="RefSeq" id="WP_058357080.1">
    <property type="nucleotide sequence ID" value="NZ_CABKVG010000010.1"/>
</dbReference>
<evidence type="ECO:0000313" key="2">
    <source>
        <dbReference type="Proteomes" id="UP000832011"/>
    </source>
</evidence>